<dbReference type="AlphaFoldDB" id="A0A128ESF1"/>
<evidence type="ECO:0000313" key="5">
    <source>
        <dbReference type="Proteomes" id="UP000073601"/>
    </source>
</evidence>
<dbReference type="EMBL" id="FIZY01000001">
    <property type="protein sequence ID" value="CZF77483.1"/>
    <property type="molecule type" value="Genomic_DNA"/>
</dbReference>
<dbReference type="Gene3D" id="3.90.550.10">
    <property type="entry name" value="Spore Coat Polysaccharide Biosynthesis Protein SpsA, Chain A"/>
    <property type="match status" value="1"/>
</dbReference>
<reference evidence="5" key="1">
    <citation type="submission" date="2016-02" db="EMBL/GenBank/DDBJ databases">
        <authorList>
            <person name="Rodrigo-Torres Lidia"/>
            <person name="Arahal R.David."/>
        </authorList>
    </citation>
    <scope>NUCLEOTIDE SEQUENCE [LARGE SCALE GENOMIC DNA]</scope>
    <source>
        <strain evidence="5">CECT 8713</strain>
    </source>
</reference>
<dbReference type="GO" id="GO:0016758">
    <property type="term" value="F:hexosyltransferase activity"/>
    <property type="evidence" value="ECO:0007669"/>
    <property type="project" value="UniProtKB-ARBA"/>
</dbReference>
<evidence type="ECO:0000256" key="1">
    <source>
        <dbReference type="ARBA" id="ARBA00022676"/>
    </source>
</evidence>
<keyword evidence="5" id="KW-1185">Reference proteome</keyword>
<evidence type="ECO:0000256" key="2">
    <source>
        <dbReference type="ARBA" id="ARBA00022679"/>
    </source>
</evidence>
<dbReference type="EC" id="2.4.-.-" evidence="4"/>
<protein>
    <submittedName>
        <fullName evidence="4">Putative glycosyltransferase EpsJ</fullName>
        <ecNumber evidence="4">2.4.-.-</ecNumber>
    </submittedName>
</protein>
<accession>A0A128ESF1</accession>
<name>A0A128ESF1_9GAMM</name>
<dbReference type="OrthoDB" id="9802649at2"/>
<feature type="domain" description="Glycosyltransferase 2-like" evidence="3">
    <location>
        <begin position="4"/>
        <end position="172"/>
    </location>
</feature>
<dbReference type="PANTHER" id="PTHR22916:SF51">
    <property type="entry name" value="GLYCOSYLTRANSFERASE EPSH-RELATED"/>
    <property type="match status" value="1"/>
</dbReference>
<dbReference type="InterPro" id="IPR001173">
    <property type="entry name" value="Glyco_trans_2-like"/>
</dbReference>
<organism evidence="4 5">
    <name type="scientific">Grimontia marina</name>
    <dbReference type="NCBI Taxonomy" id="646534"/>
    <lineage>
        <taxon>Bacteria</taxon>
        <taxon>Pseudomonadati</taxon>
        <taxon>Pseudomonadota</taxon>
        <taxon>Gammaproteobacteria</taxon>
        <taxon>Vibrionales</taxon>
        <taxon>Vibrionaceae</taxon>
        <taxon>Grimontia</taxon>
    </lineage>
</organism>
<dbReference type="SUPFAM" id="SSF53448">
    <property type="entry name" value="Nucleotide-diphospho-sugar transferases"/>
    <property type="match status" value="1"/>
</dbReference>
<dbReference type="Proteomes" id="UP000073601">
    <property type="component" value="Unassembled WGS sequence"/>
</dbReference>
<keyword evidence="2 4" id="KW-0808">Transferase</keyword>
<dbReference type="PANTHER" id="PTHR22916">
    <property type="entry name" value="GLYCOSYLTRANSFERASE"/>
    <property type="match status" value="1"/>
</dbReference>
<dbReference type="CDD" id="cd00761">
    <property type="entry name" value="Glyco_tranf_GTA_type"/>
    <property type="match status" value="1"/>
</dbReference>
<evidence type="ECO:0000259" key="3">
    <source>
        <dbReference type="Pfam" id="PF00535"/>
    </source>
</evidence>
<dbReference type="InterPro" id="IPR029044">
    <property type="entry name" value="Nucleotide-diphossugar_trans"/>
</dbReference>
<keyword evidence="1 4" id="KW-0328">Glycosyltransferase</keyword>
<gene>
    <name evidence="4" type="primary">epsJ</name>
    <name evidence="4" type="ORF">GMA8713_00192</name>
</gene>
<dbReference type="Pfam" id="PF00535">
    <property type="entry name" value="Glycos_transf_2"/>
    <property type="match status" value="1"/>
</dbReference>
<evidence type="ECO:0000313" key="4">
    <source>
        <dbReference type="EMBL" id="CZF77483.1"/>
    </source>
</evidence>
<proteinExistence type="predicted"/>
<sequence length="307" mass="35884">MYLSIVMPVYNGEVFIVEALESFFTQYHDQIELIVIDDGSTDDTYKLVSENFKEQITKGALVLCHQSNAGVSSARNKAIGMARGKYVTFLDADDILLDNYTNSIINVIESYDMDVIEFGFKTFIDSENINSCDDQFVHDNFGLIEFKSIKNVVYEKSIWYPCIRVFRKTLFNNYSFPVGVRFCEDMMVLTKIYENVEYVYHIDCALYGYRINESGATRNIRPDYHSNLLTFYHSLPKVDATHIDYMKINLSYLLYKCYNGTKLPLIMRIEFLKLFLKYAFDRNLNSRKKLILGFPNSHRFLKRILSK</sequence>